<reference evidence="1 2" key="1">
    <citation type="journal article" date="2007" name="Nature">
        <title>Genome of the marsupial Monodelphis domestica reveals innovation in non-coding sequences.</title>
        <authorList>
            <person name="Mikkelsen T.S."/>
            <person name="Wakefield M.J."/>
            <person name="Aken B."/>
            <person name="Amemiya C.T."/>
            <person name="Chang J.L."/>
            <person name="Duke S."/>
            <person name="Garber M."/>
            <person name="Gentles A.J."/>
            <person name="Goodstadt L."/>
            <person name="Heger A."/>
            <person name="Jurka J."/>
            <person name="Kamal M."/>
            <person name="Mauceli E."/>
            <person name="Searle S.M."/>
            <person name="Sharpe T."/>
            <person name="Baker M.L."/>
            <person name="Batzer M.A."/>
            <person name="Benos P.V."/>
            <person name="Belov K."/>
            <person name="Clamp M."/>
            <person name="Cook A."/>
            <person name="Cuff J."/>
            <person name="Das R."/>
            <person name="Davidow L."/>
            <person name="Deakin J.E."/>
            <person name="Fazzari M.J."/>
            <person name="Glass J.L."/>
            <person name="Grabherr M."/>
            <person name="Greally J.M."/>
            <person name="Gu W."/>
            <person name="Hore T.A."/>
            <person name="Huttley G.A."/>
            <person name="Kleber M."/>
            <person name="Jirtle R.L."/>
            <person name="Koina E."/>
            <person name="Lee J.T."/>
            <person name="Mahony S."/>
            <person name="Marra M.A."/>
            <person name="Miller R.D."/>
            <person name="Nicholls R.D."/>
            <person name="Oda M."/>
            <person name="Papenfuss A.T."/>
            <person name="Parra Z.E."/>
            <person name="Pollock D.D."/>
            <person name="Ray D.A."/>
            <person name="Schein J.E."/>
            <person name="Speed T.P."/>
            <person name="Thompson K."/>
            <person name="VandeBerg J.L."/>
            <person name="Wade C.M."/>
            <person name="Walker J.A."/>
            <person name="Waters P.D."/>
            <person name="Webber C."/>
            <person name="Weidman J.R."/>
            <person name="Xie X."/>
            <person name="Zody M.C."/>
            <person name="Baldwin J."/>
            <person name="Abdouelleil A."/>
            <person name="Abdulkadir J."/>
            <person name="Abebe A."/>
            <person name="Abera B."/>
            <person name="Abreu J."/>
            <person name="Acer S.C."/>
            <person name="Aftuck L."/>
            <person name="Alexander A."/>
            <person name="An P."/>
            <person name="Anderson E."/>
            <person name="Anderson S."/>
            <person name="Arachi H."/>
            <person name="Azer M."/>
            <person name="Bachantsang P."/>
            <person name="Barry A."/>
            <person name="Bayul T."/>
            <person name="Berlin A."/>
            <person name="Bessette D."/>
            <person name="Bloom T."/>
            <person name="Bloom T."/>
            <person name="Boguslavskiy L."/>
            <person name="Bonnet C."/>
            <person name="Boukhgalter B."/>
            <person name="Bourzgui I."/>
            <person name="Brown A."/>
            <person name="Cahill P."/>
            <person name="Channer S."/>
            <person name="Cheshatsang Y."/>
            <person name="Chuda L."/>
            <person name="Citroen M."/>
            <person name="Collymore A."/>
            <person name="Cooke P."/>
            <person name="Costello M."/>
            <person name="D'Aco K."/>
            <person name="Daza R."/>
            <person name="De Haan G."/>
            <person name="DeGray S."/>
            <person name="DeMaso C."/>
            <person name="Dhargay N."/>
            <person name="Dooley K."/>
            <person name="Dooley E."/>
            <person name="Doricent M."/>
            <person name="Dorje P."/>
            <person name="Dorjee K."/>
            <person name="Dupes A."/>
            <person name="Elong R."/>
            <person name="Falk J."/>
            <person name="Farina A."/>
            <person name="Faro S."/>
            <person name="Ferguson D."/>
            <person name="Fisher S."/>
            <person name="Foley C.D."/>
            <person name="Franke A."/>
            <person name="Friedrich D."/>
            <person name="Gadbois L."/>
            <person name="Gearin G."/>
            <person name="Gearin C.R."/>
            <person name="Giannoukos G."/>
            <person name="Goode T."/>
            <person name="Graham J."/>
            <person name="Grandbois E."/>
            <person name="Grewal S."/>
            <person name="Gyaltsen K."/>
            <person name="Hafez N."/>
            <person name="Hagos B."/>
            <person name="Hall J."/>
            <person name="Henson C."/>
            <person name="Hollinger A."/>
            <person name="Honan T."/>
            <person name="Huard M.D."/>
            <person name="Hughes L."/>
            <person name="Hurhula B."/>
            <person name="Husby M.E."/>
            <person name="Kamat A."/>
            <person name="Kanga B."/>
            <person name="Kashin S."/>
            <person name="Khazanovich D."/>
            <person name="Kisner P."/>
            <person name="Lance K."/>
            <person name="Lara M."/>
            <person name="Lee W."/>
            <person name="Lennon N."/>
            <person name="Letendre F."/>
            <person name="LeVine R."/>
            <person name="Lipovsky A."/>
            <person name="Liu X."/>
            <person name="Liu J."/>
            <person name="Liu S."/>
            <person name="Lokyitsang T."/>
            <person name="Lokyitsang Y."/>
            <person name="Lubonja R."/>
            <person name="Lui A."/>
            <person name="MacDonald P."/>
            <person name="Magnisalis V."/>
            <person name="Maru K."/>
            <person name="Matthews C."/>
            <person name="McCusker W."/>
            <person name="McDonough S."/>
            <person name="Mehta T."/>
            <person name="Meldrim J."/>
            <person name="Meneus L."/>
            <person name="Mihai O."/>
            <person name="Mihalev A."/>
            <person name="Mihova T."/>
            <person name="Mittelman R."/>
            <person name="Mlenga V."/>
            <person name="Montmayeur A."/>
            <person name="Mulrain L."/>
            <person name="Navidi A."/>
            <person name="Naylor J."/>
            <person name="Negash T."/>
            <person name="Nguyen T."/>
            <person name="Nguyen N."/>
            <person name="Nicol R."/>
            <person name="Norbu C."/>
            <person name="Norbu N."/>
            <person name="Novod N."/>
            <person name="O'Neill B."/>
            <person name="Osman S."/>
            <person name="Markiewicz E."/>
            <person name="Oyono O.L."/>
            <person name="Patti C."/>
            <person name="Phunkhang P."/>
            <person name="Pierre F."/>
            <person name="Priest M."/>
            <person name="Raghuraman S."/>
            <person name="Rege F."/>
            <person name="Reyes R."/>
            <person name="Rise C."/>
            <person name="Rogov P."/>
            <person name="Ross K."/>
            <person name="Ryan E."/>
            <person name="Settipalli S."/>
            <person name="Shea T."/>
            <person name="Sherpa N."/>
            <person name="Shi L."/>
            <person name="Shih D."/>
            <person name="Sparrow T."/>
            <person name="Spaulding J."/>
            <person name="Stalker J."/>
            <person name="Stange-Thomann N."/>
            <person name="Stavropoulos S."/>
            <person name="Stone C."/>
            <person name="Strader C."/>
            <person name="Tesfaye S."/>
            <person name="Thomson T."/>
            <person name="Thoulutsang Y."/>
            <person name="Thoulutsang D."/>
            <person name="Topham K."/>
            <person name="Topping I."/>
            <person name="Tsamla T."/>
            <person name="Vassiliev H."/>
            <person name="Vo A."/>
            <person name="Wangchuk T."/>
            <person name="Wangdi T."/>
            <person name="Weiand M."/>
            <person name="Wilkinson J."/>
            <person name="Wilson A."/>
            <person name="Yadav S."/>
            <person name="Young G."/>
            <person name="Yu Q."/>
            <person name="Zembek L."/>
            <person name="Zhong D."/>
            <person name="Zimmer A."/>
            <person name="Zwirko Z."/>
            <person name="Jaffe D.B."/>
            <person name="Alvarez P."/>
            <person name="Brockman W."/>
            <person name="Butler J."/>
            <person name="Chin C."/>
            <person name="Gnerre S."/>
            <person name="MacCallum I."/>
            <person name="Graves J.A."/>
            <person name="Ponting C.P."/>
            <person name="Breen M."/>
            <person name="Samollow P.B."/>
            <person name="Lander E.S."/>
            <person name="Lindblad-Toh K."/>
        </authorList>
    </citation>
    <scope>NUCLEOTIDE SEQUENCE [LARGE SCALE GENOMIC DNA]</scope>
</reference>
<protein>
    <recommendedName>
        <fullName evidence="3">Cytochrome c oxidase subunit 7A2</fullName>
    </recommendedName>
</protein>
<dbReference type="AlphaFoldDB" id="A0A5F8GZ78"/>
<keyword evidence="2" id="KW-1185">Reference proteome</keyword>
<dbReference type="GeneTree" id="ENSGT00940000154550"/>
<sequence length="74" mass="8802">MLRNFLALRQISQRTTNVAPVRQFKNKVPEKQKLFQEHFMPFINWAWLHFPRNRIDSSLPGNKLIQLHAAFQGT</sequence>
<name>A0A5F8GZ78_MONDO</name>
<evidence type="ECO:0000313" key="2">
    <source>
        <dbReference type="Proteomes" id="UP000002280"/>
    </source>
</evidence>
<evidence type="ECO:0008006" key="3">
    <source>
        <dbReference type="Google" id="ProtNLM"/>
    </source>
</evidence>
<reference evidence="1" key="3">
    <citation type="submission" date="2025-09" db="UniProtKB">
        <authorList>
            <consortium name="Ensembl"/>
        </authorList>
    </citation>
    <scope>IDENTIFICATION</scope>
</reference>
<dbReference type="Ensembl" id="ENSMODT00000083069.1">
    <property type="protein sequence ID" value="ENSMODP00000052411.1"/>
    <property type="gene ID" value="ENSMODG00000018503.3"/>
</dbReference>
<organism evidence="1 2">
    <name type="scientific">Monodelphis domestica</name>
    <name type="common">Gray short-tailed opossum</name>
    <dbReference type="NCBI Taxonomy" id="13616"/>
    <lineage>
        <taxon>Eukaryota</taxon>
        <taxon>Metazoa</taxon>
        <taxon>Chordata</taxon>
        <taxon>Craniata</taxon>
        <taxon>Vertebrata</taxon>
        <taxon>Euteleostomi</taxon>
        <taxon>Mammalia</taxon>
        <taxon>Metatheria</taxon>
        <taxon>Didelphimorphia</taxon>
        <taxon>Didelphidae</taxon>
        <taxon>Monodelphis</taxon>
    </lineage>
</organism>
<accession>A0A5F8GZ78</accession>
<reference evidence="1" key="2">
    <citation type="submission" date="2025-08" db="UniProtKB">
        <authorList>
            <consortium name="Ensembl"/>
        </authorList>
    </citation>
    <scope>IDENTIFICATION</scope>
</reference>
<dbReference type="Proteomes" id="UP000002280">
    <property type="component" value="Chromosome 2"/>
</dbReference>
<dbReference type="Bgee" id="ENSMODG00000018503">
    <property type="expression patterns" value="Expressed in cerebellum and 19 other cell types or tissues"/>
</dbReference>
<evidence type="ECO:0000313" key="1">
    <source>
        <dbReference type="Ensembl" id="ENSMODP00000052411.1"/>
    </source>
</evidence>
<proteinExistence type="predicted"/>